<comment type="caution">
    <text evidence="2">The sequence shown here is derived from an EMBL/GenBank/DDBJ whole genome shotgun (WGS) entry which is preliminary data.</text>
</comment>
<evidence type="ECO:0000313" key="2">
    <source>
        <dbReference type="EMBL" id="KAF2432682.1"/>
    </source>
</evidence>
<accession>A0A9P4U185</accession>
<feature type="domain" description="Calcineurin-like phosphoesterase" evidence="1">
    <location>
        <begin position="50"/>
        <end position="235"/>
    </location>
</feature>
<sequence length="324" mass="36838">MFFSQNRNPFEPPTLRERILSSPVKYLLTLTYTFFTQLRSPPIPLKPTVRVVCISDTHTHTWDDIPSGDILIHAGDLTNAGTIKELQHQINWIDSLPHKHKIAICGNHDTYLDTKSRKHLTEEERNGELNWKSIHYLQHTSTTLTLKTPDYGTRKINIYGAPQIPQCGGENFAFQYNRDRDAWSNTVPDDTDILVTHTPPRYHRDLFAPWMGCCYLLEEVWRVRPALHVFGHVHSGAGREVCFWDEGQRVYERGLGRDTGKGFVRGVLSVGSWVDLVGVVYLGVLGVVWDRVWGGEGKSTVMVNASLMYRNTGRLGNGVQVVDI</sequence>
<dbReference type="GO" id="GO:0016787">
    <property type="term" value="F:hydrolase activity"/>
    <property type="evidence" value="ECO:0007669"/>
    <property type="project" value="InterPro"/>
</dbReference>
<dbReference type="SUPFAM" id="SSF56300">
    <property type="entry name" value="Metallo-dependent phosphatases"/>
    <property type="match status" value="1"/>
</dbReference>
<keyword evidence="3" id="KW-1185">Reference proteome</keyword>
<dbReference type="OrthoDB" id="630188at2759"/>
<reference evidence="2" key="1">
    <citation type="journal article" date="2020" name="Stud. Mycol.">
        <title>101 Dothideomycetes genomes: a test case for predicting lifestyles and emergence of pathogens.</title>
        <authorList>
            <person name="Haridas S."/>
            <person name="Albert R."/>
            <person name="Binder M."/>
            <person name="Bloem J."/>
            <person name="Labutti K."/>
            <person name="Salamov A."/>
            <person name="Andreopoulos B."/>
            <person name="Baker S."/>
            <person name="Barry K."/>
            <person name="Bills G."/>
            <person name="Bluhm B."/>
            <person name="Cannon C."/>
            <person name="Castanera R."/>
            <person name="Culley D."/>
            <person name="Daum C."/>
            <person name="Ezra D."/>
            <person name="Gonzalez J."/>
            <person name="Henrissat B."/>
            <person name="Kuo A."/>
            <person name="Liang C."/>
            <person name="Lipzen A."/>
            <person name="Lutzoni F."/>
            <person name="Magnuson J."/>
            <person name="Mondo S."/>
            <person name="Nolan M."/>
            <person name="Ohm R."/>
            <person name="Pangilinan J."/>
            <person name="Park H.-J."/>
            <person name="Ramirez L."/>
            <person name="Alfaro M."/>
            <person name="Sun H."/>
            <person name="Tritt A."/>
            <person name="Yoshinaga Y."/>
            <person name="Zwiers L.-H."/>
            <person name="Turgeon B."/>
            <person name="Goodwin S."/>
            <person name="Spatafora J."/>
            <person name="Crous P."/>
            <person name="Grigoriev I."/>
        </authorList>
    </citation>
    <scope>NUCLEOTIDE SEQUENCE</scope>
    <source>
        <strain evidence="2">CBS 130266</strain>
    </source>
</reference>
<dbReference type="EMBL" id="MU007024">
    <property type="protein sequence ID" value="KAF2432682.1"/>
    <property type="molecule type" value="Genomic_DNA"/>
</dbReference>
<dbReference type="InterPro" id="IPR029052">
    <property type="entry name" value="Metallo-depent_PP-like"/>
</dbReference>
<dbReference type="PANTHER" id="PTHR12905:SF18">
    <property type="entry name" value="ESTER HYDROLASE, PUTATIVE (AFU_ORTHOLOGUE AFUA_4G03130)-RELATED"/>
    <property type="match status" value="1"/>
</dbReference>
<gene>
    <name evidence="2" type="ORF">EJ08DRAFT_108503</name>
</gene>
<name>A0A9P4U185_9PEZI</name>
<dbReference type="PANTHER" id="PTHR12905">
    <property type="entry name" value="METALLOPHOSPHOESTERASE"/>
    <property type="match status" value="1"/>
</dbReference>
<evidence type="ECO:0000313" key="3">
    <source>
        <dbReference type="Proteomes" id="UP000800235"/>
    </source>
</evidence>
<dbReference type="Proteomes" id="UP000800235">
    <property type="component" value="Unassembled WGS sequence"/>
</dbReference>
<dbReference type="AlphaFoldDB" id="A0A9P4U185"/>
<dbReference type="Pfam" id="PF00149">
    <property type="entry name" value="Metallophos"/>
    <property type="match status" value="1"/>
</dbReference>
<organism evidence="2 3">
    <name type="scientific">Tothia fuscella</name>
    <dbReference type="NCBI Taxonomy" id="1048955"/>
    <lineage>
        <taxon>Eukaryota</taxon>
        <taxon>Fungi</taxon>
        <taxon>Dikarya</taxon>
        <taxon>Ascomycota</taxon>
        <taxon>Pezizomycotina</taxon>
        <taxon>Dothideomycetes</taxon>
        <taxon>Pleosporomycetidae</taxon>
        <taxon>Venturiales</taxon>
        <taxon>Cylindrosympodiaceae</taxon>
        <taxon>Tothia</taxon>
    </lineage>
</organism>
<dbReference type="CDD" id="cd07379">
    <property type="entry name" value="MPP_239FB"/>
    <property type="match status" value="1"/>
</dbReference>
<proteinExistence type="predicted"/>
<dbReference type="InterPro" id="IPR051693">
    <property type="entry name" value="UPF0046_metallophosphoest"/>
</dbReference>
<dbReference type="InterPro" id="IPR004843">
    <property type="entry name" value="Calcineurin-like_PHP"/>
</dbReference>
<evidence type="ECO:0000259" key="1">
    <source>
        <dbReference type="Pfam" id="PF00149"/>
    </source>
</evidence>
<protein>
    <submittedName>
        <fullName evidence="2">Metallo-dependent phosphatase</fullName>
    </submittedName>
</protein>
<dbReference type="Gene3D" id="3.60.21.10">
    <property type="match status" value="1"/>
</dbReference>